<keyword evidence="2" id="KW-0813">Transport</keyword>
<evidence type="ECO:0000256" key="20">
    <source>
        <dbReference type="SAM" id="Phobius"/>
    </source>
</evidence>
<keyword evidence="6" id="KW-0770">Synapse</keyword>
<feature type="chain" id="PRO_5012013005" evidence="21">
    <location>
        <begin position="23"/>
        <end position="1203"/>
    </location>
</feature>
<evidence type="ECO:0000259" key="23">
    <source>
        <dbReference type="SMART" id="SM00918"/>
    </source>
</evidence>
<keyword evidence="12" id="KW-0628">Postsynaptic cell membrane</keyword>
<dbReference type="InterPro" id="IPR001508">
    <property type="entry name" value="Iono_Glu_rcpt_met"/>
</dbReference>
<evidence type="ECO:0000256" key="10">
    <source>
        <dbReference type="ARBA" id="ARBA00023170"/>
    </source>
</evidence>
<evidence type="ECO:0000256" key="7">
    <source>
        <dbReference type="ARBA" id="ARBA00023054"/>
    </source>
</evidence>
<dbReference type="GO" id="GO:0043226">
    <property type="term" value="C:organelle"/>
    <property type="evidence" value="ECO:0007669"/>
    <property type="project" value="UniProtKB-ARBA"/>
</dbReference>
<gene>
    <name evidence="24" type="ORF">KP79_PYT07996</name>
</gene>
<evidence type="ECO:0000256" key="5">
    <source>
        <dbReference type="ARBA" id="ARBA00022989"/>
    </source>
</evidence>
<dbReference type="InterPro" id="IPR001320">
    <property type="entry name" value="Iontro_rcpt_C"/>
</dbReference>
<keyword evidence="3" id="KW-1003">Cell membrane</keyword>
<evidence type="ECO:0000256" key="16">
    <source>
        <dbReference type="PIRSR" id="PIRSR601508-1"/>
    </source>
</evidence>
<dbReference type="OrthoDB" id="5984008at2759"/>
<feature type="disulfide bond" evidence="18">
    <location>
        <begin position="742"/>
        <end position="796"/>
    </location>
</feature>
<evidence type="ECO:0000256" key="6">
    <source>
        <dbReference type="ARBA" id="ARBA00023018"/>
    </source>
</evidence>
<proteinExistence type="predicted"/>
<evidence type="ECO:0000256" key="8">
    <source>
        <dbReference type="ARBA" id="ARBA00023065"/>
    </source>
</evidence>
<reference evidence="24 25" key="1">
    <citation type="journal article" date="2017" name="Nat. Ecol. Evol.">
        <title>Scallop genome provides insights into evolution of bilaterian karyotype and development.</title>
        <authorList>
            <person name="Wang S."/>
            <person name="Zhang J."/>
            <person name="Jiao W."/>
            <person name="Li J."/>
            <person name="Xun X."/>
            <person name="Sun Y."/>
            <person name="Guo X."/>
            <person name="Huan P."/>
            <person name="Dong B."/>
            <person name="Zhang L."/>
            <person name="Hu X."/>
            <person name="Sun X."/>
            <person name="Wang J."/>
            <person name="Zhao C."/>
            <person name="Wang Y."/>
            <person name="Wang D."/>
            <person name="Huang X."/>
            <person name="Wang R."/>
            <person name="Lv J."/>
            <person name="Li Y."/>
            <person name="Zhang Z."/>
            <person name="Liu B."/>
            <person name="Lu W."/>
            <person name="Hui Y."/>
            <person name="Liang J."/>
            <person name="Zhou Z."/>
            <person name="Hou R."/>
            <person name="Li X."/>
            <person name="Liu Y."/>
            <person name="Li H."/>
            <person name="Ning X."/>
            <person name="Lin Y."/>
            <person name="Zhao L."/>
            <person name="Xing Q."/>
            <person name="Dou J."/>
            <person name="Li Y."/>
            <person name="Mao J."/>
            <person name="Guo H."/>
            <person name="Dou H."/>
            <person name="Li T."/>
            <person name="Mu C."/>
            <person name="Jiang W."/>
            <person name="Fu Q."/>
            <person name="Fu X."/>
            <person name="Miao Y."/>
            <person name="Liu J."/>
            <person name="Yu Q."/>
            <person name="Li R."/>
            <person name="Liao H."/>
            <person name="Li X."/>
            <person name="Kong Y."/>
            <person name="Jiang Z."/>
            <person name="Chourrout D."/>
            <person name="Li R."/>
            <person name="Bao Z."/>
        </authorList>
    </citation>
    <scope>NUCLEOTIDE SEQUENCE [LARGE SCALE GENOMIC DNA]</scope>
    <source>
        <strain evidence="24 25">PY_sf001</strain>
    </source>
</reference>
<dbReference type="Pfam" id="PF01094">
    <property type="entry name" value="ANF_receptor"/>
    <property type="match status" value="1"/>
</dbReference>
<keyword evidence="8" id="KW-0406">Ion transport</keyword>
<evidence type="ECO:0000256" key="21">
    <source>
        <dbReference type="SAM" id="SignalP"/>
    </source>
</evidence>
<keyword evidence="7" id="KW-0175">Coiled coil</keyword>
<dbReference type="Pfam" id="PF00060">
    <property type="entry name" value="Lig_chan"/>
    <property type="match status" value="1"/>
</dbReference>
<feature type="signal peptide" evidence="21">
    <location>
        <begin position="1"/>
        <end position="22"/>
    </location>
</feature>
<keyword evidence="10 24" id="KW-0675">Receptor</keyword>
<dbReference type="Proteomes" id="UP000242188">
    <property type="component" value="Unassembled WGS sequence"/>
</dbReference>
<dbReference type="InterPro" id="IPR015683">
    <property type="entry name" value="Ionotropic_Glu_rcpt"/>
</dbReference>
<protein>
    <submittedName>
        <fullName evidence="24">Glutamate receptor ionotropic, NMDA 3A</fullName>
    </submittedName>
</protein>
<feature type="compositionally biased region" description="Acidic residues" evidence="19">
    <location>
        <begin position="1046"/>
        <end position="1060"/>
    </location>
</feature>
<dbReference type="Gene3D" id="3.40.50.2300">
    <property type="match status" value="3"/>
</dbReference>
<evidence type="ECO:0000256" key="19">
    <source>
        <dbReference type="SAM" id="MobiDB-lite"/>
    </source>
</evidence>
<dbReference type="GO" id="GO:0015276">
    <property type="term" value="F:ligand-gated monoatomic ion channel activity"/>
    <property type="evidence" value="ECO:0007669"/>
    <property type="project" value="InterPro"/>
</dbReference>
<keyword evidence="25" id="KW-1185">Reference proteome</keyword>
<evidence type="ECO:0000256" key="13">
    <source>
        <dbReference type="ARBA" id="ARBA00023286"/>
    </source>
</evidence>
<comment type="subcellular location">
    <subcellularLocation>
        <location evidence="1">Cell membrane</location>
        <topology evidence="1">Multi-pass membrane protein</topology>
    </subcellularLocation>
    <subcellularLocation>
        <location evidence="15">Postsynaptic cell membrane</location>
    </subcellularLocation>
</comment>
<evidence type="ECO:0000313" key="25">
    <source>
        <dbReference type="Proteomes" id="UP000242188"/>
    </source>
</evidence>
<dbReference type="InterPro" id="IPR001828">
    <property type="entry name" value="ANF_lig-bd_rcpt"/>
</dbReference>
<evidence type="ECO:0000256" key="3">
    <source>
        <dbReference type="ARBA" id="ARBA00022475"/>
    </source>
</evidence>
<feature type="transmembrane region" description="Helical" evidence="20">
    <location>
        <begin position="636"/>
        <end position="657"/>
    </location>
</feature>
<keyword evidence="4 20" id="KW-0812">Transmembrane</keyword>
<evidence type="ECO:0000256" key="4">
    <source>
        <dbReference type="ARBA" id="ARBA00022692"/>
    </source>
</evidence>
<dbReference type="GO" id="GO:0038023">
    <property type="term" value="F:signaling receptor activity"/>
    <property type="evidence" value="ECO:0007669"/>
    <property type="project" value="InterPro"/>
</dbReference>
<dbReference type="PRINTS" id="PR00177">
    <property type="entry name" value="NMDARECEPTOR"/>
</dbReference>
<evidence type="ECO:0000313" key="24">
    <source>
        <dbReference type="EMBL" id="OWF44765.1"/>
    </source>
</evidence>
<dbReference type="FunFam" id="3.40.190.10:FF:000078">
    <property type="entry name" value="glutamate receptor ionotropic, NMDA 3B"/>
    <property type="match status" value="1"/>
</dbReference>
<dbReference type="SMART" id="SM00918">
    <property type="entry name" value="Lig_chan-Glu_bd"/>
    <property type="match status" value="1"/>
</dbReference>
<keyword evidence="13" id="KW-1071">Ligand-gated ion channel</keyword>
<dbReference type="AlphaFoldDB" id="A0A210Q7T0"/>
<feature type="site" description="Interaction with the cone snail toxin Con-ikot-ikot" evidence="17">
    <location>
        <position position="691"/>
    </location>
</feature>
<dbReference type="Pfam" id="PF10613">
    <property type="entry name" value="Lig_chan-Glu_bd"/>
    <property type="match status" value="1"/>
</dbReference>
<keyword evidence="14" id="KW-0407">Ion channel</keyword>
<comment type="caution">
    <text evidence="24">The sequence shown here is derived from an EMBL/GenBank/DDBJ whole genome shotgun (WGS) entry which is preliminary data.</text>
</comment>
<sequence>MKIYLILHGLVSLFVTFPGASIIQYNVSIGAVFEEPEFEHFSNIFYNALQEHRDLIDGGILQGVTIPSMNNLYDSLKGICSVLESNNTIAFIVLGSKETVNALTLLTEPLGIPVLGYIKNDLHTDSKIPSSMYIKLEPSWRYMARGLIKFFQANFWFEFLLYLEDDFLFDGFYDELHSITDDDKWNISEEIFSKKMTEKEMYRSLNTSVNNQDRIIVIHSSVAMAKRIFKVVGSVNLFKDVHIAWFITERAYTRNKTVLRYYPEGSLALLMNDAVNTVDLLQDVISLVSTVFRDLPNEDKRLFSNVKYDCDNLSNINVCLGEKLYKEITKTHFDGLTGTLEFEADGSINISNYDIRNLVTSGRNKVWRDMGFIRGHNINPFGIVWPSETISNQIFNGKKRYRIVTNPVKPFVMEQKPNPDYDGCAQDTVCLKIFTKEKQATIRVLRDYENGRINKSNPYEVRCCRGLAIDLLNRLSRDLDFDYTLYIVGDVTYGKEINGSWNGMVKDLMVGSAHMAVAAFSITRKRLKVIDFTHPYFFSGFSVLYSERKRHTRMHAFLEPFAVEVWVAIFISATIGAIAMALFEWNSPFGLNPWGRKRKQNYTLASGLTMVYSVLFGHTVRTKSPKSWPSKVMQNFWAFACIFVIASYTANLAAFIAGKHAGINYQDIYDSRMFDIRVGVLEASAVESIVKKINYRLFLTSQRHHVPKSDEAIEMLIAGQLDAYLGDYPILEYARGNLDPKCQLRLLSQTFGEDGYGIGIAKDSPLKIPLSEKIKEYHEIGYIDDLIDVHFADAECYKQRITSEESRLEVLHHAGLFVMLSVGIVFGIILCFVEHAIYRNLVPRFRKKSPKSCMKSSHLMFFSQRLHRILTSAELVNANESAKEMIGIVKNREFSKLFMKSTIRRNKLADMAKTKRLNRNFLDVVEKAKWMQQMREDKLFGDEDSPVAAPPCITEISLKDVGTKIDFSALKSQIYESEVQSGNDGDIDESCDENRNDEGDWFLTPPHPKDVCSYKTGDLEKHRSSENLGRCISIPEVNRMERSPDVGDEEDTSSDSDDSITEQTELLMPSPYLPVQIDSHPIPNGHVPRQLSLDHNESVDNYSRTENITIDSENREYRQRTASSFNENKRQNHRKRKTWHELNSRRKSDVLPVKYEEISKDDLLLMWKTSEIDLGDRLDRALKEKNKLEMRIAQLDERHQGII</sequence>
<dbReference type="GO" id="GO:0045211">
    <property type="term" value="C:postsynaptic membrane"/>
    <property type="evidence" value="ECO:0007669"/>
    <property type="project" value="UniProtKB-SubCell"/>
</dbReference>
<dbReference type="InterPro" id="IPR028082">
    <property type="entry name" value="Peripla_BP_I"/>
</dbReference>
<keyword evidence="21" id="KW-0732">Signal</keyword>
<dbReference type="STRING" id="6573.A0A210Q7T0"/>
<evidence type="ECO:0000256" key="1">
    <source>
        <dbReference type="ARBA" id="ARBA00004651"/>
    </source>
</evidence>
<evidence type="ECO:0000256" key="18">
    <source>
        <dbReference type="PIRSR" id="PIRSR601508-3"/>
    </source>
</evidence>
<evidence type="ECO:0000256" key="14">
    <source>
        <dbReference type="ARBA" id="ARBA00023303"/>
    </source>
</evidence>
<dbReference type="InterPro" id="IPR019594">
    <property type="entry name" value="Glu/Gly-bd"/>
</dbReference>
<evidence type="ECO:0000259" key="22">
    <source>
        <dbReference type="SMART" id="SM00079"/>
    </source>
</evidence>
<dbReference type="EMBL" id="NEDP02004686">
    <property type="protein sequence ID" value="OWF44765.1"/>
    <property type="molecule type" value="Genomic_DNA"/>
</dbReference>
<evidence type="ECO:0000256" key="17">
    <source>
        <dbReference type="PIRSR" id="PIRSR601508-2"/>
    </source>
</evidence>
<feature type="transmembrane region" description="Helical" evidence="20">
    <location>
        <begin position="602"/>
        <end position="620"/>
    </location>
</feature>
<keyword evidence="18" id="KW-1015">Disulfide bond</keyword>
<dbReference type="SUPFAM" id="SSF53850">
    <property type="entry name" value="Periplasmic binding protein-like II"/>
    <property type="match status" value="1"/>
</dbReference>
<feature type="domain" description="Ionotropic glutamate receptor C-terminal" evidence="22">
    <location>
        <begin position="441"/>
        <end position="793"/>
    </location>
</feature>
<dbReference type="Gene3D" id="3.40.190.10">
    <property type="entry name" value="Periplasmic binding protein-like II"/>
    <property type="match status" value="2"/>
</dbReference>
<feature type="transmembrane region" description="Helical" evidence="20">
    <location>
        <begin position="816"/>
        <end position="838"/>
    </location>
</feature>
<organism evidence="24 25">
    <name type="scientific">Mizuhopecten yessoensis</name>
    <name type="common">Japanese scallop</name>
    <name type="synonym">Patinopecten yessoensis</name>
    <dbReference type="NCBI Taxonomy" id="6573"/>
    <lineage>
        <taxon>Eukaryota</taxon>
        <taxon>Metazoa</taxon>
        <taxon>Spiralia</taxon>
        <taxon>Lophotrochozoa</taxon>
        <taxon>Mollusca</taxon>
        <taxon>Bivalvia</taxon>
        <taxon>Autobranchia</taxon>
        <taxon>Pteriomorphia</taxon>
        <taxon>Pectinida</taxon>
        <taxon>Pectinoidea</taxon>
        <taxon>Pectinidae</taxon>
        <taxon>Mizuhopecten</taxon>
    </lineage>
</organism>
<dbReference type="PANTHER" id="PTHR18966">
    <property type="entry name" value="IONOTROPIC GLUTAMATE RECEPTOR"/>
    <property type="match status" value="1"/>
</dbReference>
<dbReference type="SMART" id="SM00079">
    <property type="entry name" value="PBPe"/>
    <property type="match status" value="1"/>
</dbReference>
<keyword evidence="9 20" id="KW-0472">Membrane</keyword>
<feature type="binding site" evidence="16">
    <location>
        <position position="727"/>
    </location>
    <ligand>
        <name>L-glutamate</name>
        <dbReference type="ChEBI" id="CHEBI:29985"/>
    </ligand>
</feature>
<feature type="transmembrane region" description="Helical" evidence="20">
    <location>
        <begin position="561"/>
        <end position="582"/>
    </location>
</feature>
<keyword evidence="11" id="KW-0325">Glycoprotein</keyword>
<evidence type="ECO:0000256" key="9">
    <source>
        <dbReference type="ARBA" id="ARBA00023136"/>
    </source>
</evidence>
<evidence type="ECO:0000256" key="15">
    <source>
        <dbReference type="ARBA" id="ARBA00034100"/>
    </source>
</evidence>
<feature type="region of interest" description="Disordered" evidence="19">
    <location>
        <begin position="1036"/>
        <end position="1061"/>
    </location>
</feature>
<keyword evidence="5 20" id="KW-1133">Transmembrane helix</keyword>
<evidence type="ECO:0000256" key="11">
    <source>
        <dbReference type="ARBA" id="ARBA00023180"/>
    </source>
</evidence>
<evidence type="ECO:0000256" key="12">
    <source>
        <dbReference type="ARBA" id="ARBA00023257"/>
    </source>
</evidence>
<feature type="binding site" evidence="16">
    <location>
        <position position="526"/>
    </location>
    <ligand>
        <name>L-glutamate</name>
        <dbReference type="ChEBI" id="CHEBI:29985"/>
    </ligand>
</feature>
<feature type="region of interest" description="Disordered" evidence="19">
    <location>
        <begin position="978"/>
        <end position="1007"/>
    </location>
</feature>
<name>A0A210Q7T0_MIZYE</name>
<feature type="binding site" evidence="16">
    <location>
        <position position="521"/>
    </location>
    <ligand>
        <name>L-glutamate</name>
        <dbReference type="ChEBI" id="CHEBI:29985"/>
    </ligand>
</feature>
<evidence type="ECO:0000256" key="2">
    <source>
        <dbReference type="ARBA" id="ARBA00022448"/>
    </source>
</evidence>
<accession>A0A210Q7T0</accession>
<feature type="domain" description="Ionotropic glutamate receptor L-glutamate and glycine-binding" evidence="23">
    <location>
        <begin position="453"/>
        <end position="510"/>
    </location>
</feature>
<dbReference type="SUPFAM" id="SSF53822">
    <property type="entry name" value="Periplasmic binding protein-like I"/>
    <property type="match status" value="1"/>
</dbReference>